<dbReference type="EMBL" id="OX596102">
    <property type="protein sequence ID" value="CAM9798184.1"/>
    <property type="molecule type" value="Genomic_DNA"/>
</dbReference>
<evidence type="ECO:0000313" key="1">
    <source>
        <dbReference type="EMBL" id="CAM9798184.1"/>
    </source>
</evidence>
<reference evidence="1" key="2">
    <citation type="submission" date="2025-03" db="EMBL/GenBank/DDBJ databases">
        <authorList>
            <consortium name="ELIXIR-Norway"/>
            <consortium name="Elixir Norway"/>
        </authorList>
    </citation>
    <scope>NUCLEOTIDE SEQUENCE</scope>
</reference>
<protein>
    <submittedName>
        <fullName evidence="1">Uncharacterized protein</fullName>
    </submittedName>
</protein>
<name>A0AC59YLG8_RANTA</name>
<dbReference type="Proteomes" id="UP001162501">
    <property type="component" value="Chromosome 18"/>
</dbReference>
<organism evidence="1 2">
    <name type="scientific">Rangifer tarandus platyrhynchus</name>
    <name type="common">Svalbard reindeer</name>
    <dbReference type="NCBI Taxonomy" id="3082113"/>
    <lineage>
        <taxon>Eukaryota</taxon>
        <taxon>Metazoa</taxon>
        <taxon>Chordata</taxon>
        <taxon>Craniata</taxon>
        <taxon>Vertebrata</taxon>
        <taxon>Euteleostomi</taxon>
        <taxon>Mammalia</taxon>
        <taxon>Eutheria</taxon>
        <taxon>Laurasiatheria</taxon>
        <taxon>Artiodactyla</taxon>
        <taxon>Ruminantia</taxon>
        <taxon>Pecora</taxon>
        <taxon>Cervidae</taxon>
        <taxon>Odocoileinae</taxon>
        <taxon>Rangifer</taxon>
    </lineage>
</organism>
<gene>
    <name evidence="1" type="ORF">MRATA1EN22A_LOCUS7597</name>
</gene>
<proteinExistence type="predicted"/>
<evidence type="ECO:0000313" key="2">
    <source>
        <dbReference type="Proteomes" id="UP001162501"/>
    </source>
</evidence>
<accession>A0AC59YLG8</accession>
<feature type="non-terminal residue" evidence="1">
    <location>
        <position position="74"/>
    </location>
</feature>
<sequence length="74" mass="9151">YVLIVSSLLFLNHITFWRYTSLFTSSFIGLFELHLISSYYNKSYYDYLHESLNIYIYFYLSWVNPRHRMSRSCR</sequence>
<reference evidence="1" key="1">
    <citation type="submission" date="2023-05" db="EMBL/GenBank/DDBJ databases">
        <authorList>
            <consortium name="ELIXIR-Norway"/>
        </authorList>
    </citation>
    <scope>NUCLEOTIDE SEQUENCE</scope>
</reference>
<feature type="non-terminal residue" evidence="1">
    <location>
        <position position="1"/>
    </location>
</feature>